<evidence type="ECO:0000313" key="2">
    <source>
        <dbReference type="Proteomes" id="UP001153269"/>
    </source>
</evidence>
<sequence length="151" mass="16649">MCTPAKALQLASTADWFSDSPCFVIHCACSPTLQLFHEIERDKRKGDKFQRNDKKANSIIEVKTNDRTAHVGRSEVGTPGRKVEKKGSQRISLGPRSDISCTRVGGVCQPKRHICQGRHLRDECSGAKCGAQGSVRITWEPEGAELPESED</sequence>
<organism evidence="1 2">
    <name type="scientific">Pleuronectes platessa</name>
    <name type="common">European plaice</name>
    <dbReference type="NCBI Taxonomy" id="8262"/>
    <lineage>
        <taxon>Eukaryota</taxon>
        <taxon>Metazoa</taxon>
        <taxon>Chordata</taxon>
        <taxon>Craniata</taxon>
        <taxon>Vertebrata</taxon>
        <taxon>Euteleostomi</taxon>
        <taxon>Actinopterygii</taxon>
        <taxon>Neopterygii</taxon>
        <taxon>Teleostei</taxon>
        <taxon>Neoteleostei</taxon>
        <taxon>Acanthomorphata</taxon>
        <taxon>Carangaria</taxon>
        <taxon>Pleuronectiformes</taxon>
        <taxon>Pleuronectoidei</taxon>
        <taxon>Pleuronectidae</taxon>
        <taxon>Pleuronectes</taxon>
    </lineage>
</organism>
<protein>
    <submittedName>
        <fullName evidence="1">Uncharacterized protein</fullName>
    </submittedName>
</protein>
<accession>A0A9N7TP76</accession>
<keyword evidence="2" id="KW-1185">Reference proteome</keyword>
<reference evidence="1" key="1">
    <citation type="submission" date="2020-03" db="EMBL/GenBank/DDBJ databases">
        <authorList>
            <person name="Weist P."/>
        </authorList>
    </citation>
    <scope>NUCLEOTIDE SEQUENCE</scope>
</reference>
<evidence type="ECO:0000313" key="1">
    <source>
        <dbReference type="EMBL" id="CAB1416545.1"/>
    </source>
</evidence>
<dbReference type="EMBL" id="CADEAL010000215">
    <property type="protein sequence ID" value="CAB1416545.1"/>
    <property type="molecule type" value="Genomic_DNA"/>
</dbReference>
<gene>
    <name evidence="1" type="ORF">PLEPLA_LOCUS4336</name>
</gene>
<comment type="caution">
    <text evidence="1">The sequence shown here is derived from an EMBL/GenBank/DDBJ whole genome shotgun (WGS) entry which is preliminary data.</text>
</comment>
<dbReference type="Proteomes" id="UP001153269">
    <property type="component" value="Unassembled WGS sequence"/>
</dbReference>
<dbReference type="AlphaFoldDB" id="A0A9N7TP76"/>
<name>A0A9N7TP76_PLEPL</name>
<proteinExistence type="predicted"/>